<name>A0A844HNC8_9RHOB</name>
<accession>A0A844HNC8</accession>
<dbReference type="InterPro" id="IPR038396">
    <property type="entry name" value="SpoIIAA-like_sf"/>
</dbReference>
<dbReference type="SUPFAM" id="SSF52091">
    <property type="entry name" value="SpoIIaa-like"/>
    <property type="match status" value="2"/>
</dbReference>
<reference evidence="1 2" key="1">
    <citation type="submission" date="2019-11" db="EMBL/GenBank/DDBJ databases">
        <authorList>
            <person name="Dong K."/>
        </authorList>
    </citation>
    <scope>NUCLEOTIDE SEQUENCE [LARGE SCALE GENOMIC DNA]</scope>
    <source>
        <strain evidence="1 2">NBRC 112902</strain>
    </source>
</reference>
<dbReference type="InterPro" id="IPR036513">
    <property type="entry name" value="STAS_dom_sf"/>
</dbReference>
<gene>
    <name evidence="1" type="ORF">GL300_10685</name>
</gene>
<comment type="caution">
    <text evidence="1">The sequence shown here is derived from an EMBL/GenBank/DDBJ whole genome shotgun (WGS) entry which is preliminary data.</text>
</comment>
<keyword evidence="2" id="KW-1185">Reference proteome</keyword>
<dbReference type="EMBL" id="WMIG01000004">
    <property type="protein sequence ID" value="MTH59675.1"/>
    <property type="molecule type" value="Genomic_DNA"/>
</dbReference>
<proteinExistence type="predicted"/>
<protein>
    <recommendedName>
        <fullName evidence="3">STAS/SEC14 domain-containing protein</fullName>
    </recommendedName>
</protein>
<dbReference type="Pfam" id="PF11964">
    <property type="entry name" value="SpoIIAA-like"/>
    <property type="match status" value="2"/>
</dbReference>
<dbReference type="InterPro" id="IPR021866">
    <property type="entry name" value="SpoIIAA-like"/>
</dbReference>
<dbReference type="Proteomes" id="UP000449846">
    <property type="component" value="Unassembled WGS sequence"/>
</dbReference>
<evidence type="ECO:0008006" key="3">
    <source>
        <dbReference type="Google" id="ProtNLM"/>
    </source>
</evidence>
<dbReference type="AlphaFoldDB" id="A0A844HNC8"/>
<evidence type="ECO:0000313" key="1">
    <source>
        <dbReference type="EMBL" id="MTH59675.1"/>
    </source>
</evidence>
<dbReference type="Gene3D" id="3.40.50.10600">
    <property type="entry name" value="SpoIIaa-like domains"/>
    <property type="match status" value="2"/>
</dbReference>
<dbReference type="OrthoDB" id="9811577at2"/>
<evidence type="ECO:0000313" key="2">
    <source>
        <dbReference type="Proteomes" id="UP000449846"/>
    </source>
</evidence>
<organism evidence="1 2">
    <name type="scientific">Paracoccus litorisediminis</name>
    <dbReference type="NCBI Taxonomy" id="2006130"/>
    <lineage>
        <taxon>Bacteria</taxon>
        <taxon>Pseudomonadati</taxon>
        <taxon>Pseudomonadota</taxon>
        <taxon>Alphaproteobacteria</taxon>
        <taxon>Rhodobacterales</taxon>
        <taxon>Paracoccaceae</taxon>
        <taxon>Paracoccus</taxon>
    </lineage>
</organism>
<sequence length="255" mass="27954">MMGVPEMLDIQIDEKRNVILARPEGPLPASDFEGLGKTIDDYIAQHKRMPGLVVLPKGVPHWEGLAALRAHFDVVRKHAAILPRVAVVTDATGLSFMPGIANVFVRARLRHFDVKDQDKAITWAGSTEVEPEGYRMLAGFPDNVIALEALGEVTSRDYEDVLIPLVRDKEKAHGKLRLVMVLGPDFDGYSAGAIWDDARLGLTHWRSFERVALVTDIGWITRSVKLFAPLMPGEVAVFPGSGLEAAKAWISAEGA</sequence>